<accession>A0A1D8AV69</accession>
<dbReference type="KEGG" id="obg:Verru16b_01859"/>
<dbReference type="STRING" id="1838286.Verru16b_01859"/>
<evidence type="ECO:0000259" key="1">
    <source>
        <dbReference type="Pfam" id="PF10022"/>
    </source>
</evidence>
<feature type="domain" description="DUF2264" evidence="1">
    <location>
        <begin position="45"/>
        <end position="394"/>
    </location>
</feature>
<sequence>MPSLPRREFLQLAALTGVGLALPRGLAALAAPAPSAGLRGAAAYRHWQTQARRLLEPLQRLFVPGQASLAIAGPASANGVPADRLESFARPMLLAAHYLQSVPEAGSADFRAAVARWFREGIVAGTTLGGPQAWGPDANYHQLHVEMGLFAITLQLAPDQLWHPLSPAEKDQVAAWLATARSTGYVDNNHYFMGIHVLEFLRRQGYGRAGDRAVVDEYFSRLEAMHRGDGWFQDGINQAFDYYNAYAFNFYGLWWAQLHGAENPERAQRWRDWARRFTQDYQHFFAASGEHPAFGRSITYRFNSTAPFGLTVLGACTDLPLGRLRRLCTRNLDFFLAQPIYQEQGCLAIGWTDRFEPSAELYTGAGSPYWAAKGFAPLLLPPDHAFWQVPEEPLPSESADGACVIRPAGLVVRHTGGEVEIINAGSQVSHTNLRYGAWKWSKTAYRTGRAFTCAFPAPTHWSSDSALTLRLADGRTFGRHATVALEMSAAHVLYRWALGFAWRTDGPPEQINVGLETGLWWNAGWLLQLHRYEAHQPAVFRLGGYALPGPDNAITRVNTGPSFGTWHPATGGSVVQPLTGCTAREWDERLDDRTPRAHLSAPYHATPVAVSPPLTGNGWIAALVWTGGDQAAAQPWVVGHTAAGNWQLTHPTLGRWAIKHSFLPALGPVSPRS</sequence>
<dbReference type="InterPro" id="IPR049349">
    <property type="entry name" value="DUF2264_N"/>
</dbReference>
<dbReference type="RefSeq" id="WP_069962009.1">
    <property type="nucleotide sequence ID" value="NZ_CP016094.1"/>
</dbReference>
<evidence type="ECO:0000313" key="3">
    <source>
        <dbReference type="Proteomes" id="UP000095228"/>
    </source>
</evidence>
<name>A0A1D8AV69_9BACT</name>
<dbReference type="Pfam" id="PF10022">
    <property type="entry name" value="DUF2264"/>
    <property type="match status" value="1"/>
</dbReference>
<dbReference type="PROSITE" id="PS51318">
    <property type="entry name" value="TAT"/>
    <property type="match status" value="1"/>
</dbReference>
<dbReference type="PANTHER" id="PTHR35339:SF4">
    <property type="entry name" value="LINALOOL DEHYDRATASE_ISOMERASE DOMAIN-CONTAINING PROTEIN"/>
    <property type="match status" value="1"/>
</dbReference>
<organism evidence="2 3">
    <name type="scientific">Lacunisphaera limnophila</name>
    <dbReference type="NCBI Taxonomy" id="1838286"/>
    <lineage>
        <taxon>Bacteria</taxon>
        <taxon>Pseudomonadati</taxon>
        <taxon>Verrucomicrobiota</taxon>
        <taxon>Opitutia</taxon>
        <taxon>Opitutales</taxon>
        <taxon>Opitutaceae</taxon>
        <taxon>Lacunisphaera</taxon>
    </lineage>
</organism>
<dbReference type="InterPro" id="IPR016624">
    <property type="entry name" value="UCP014753"/>
</dbReference>
<proteinExistence type="predicted"/>
<gene>
    <name evidence="2" type="ORF">Verru16b_01859</name>
</gene>
<dbReference type="PATRIC" id="fig|1838286.3.peg.1871"/>
<dbReference type="Proteomes" id="UP000095228">
    <property type="component" value="Chromosome"/>
</dbReference>
<protein>
    <recommendedName>
        <fullName evidence="1">DUF2264 domain-containing protein</fullName>
    </recommendedName>
</protein>
<evidence type="ECO:0000313" key="2">
    <source>
        <dbReference type="EMBL" id="AOS44790.1"/>
    </source>
</evidence>
<dbReference type="AlphaFoldDB" id="A0A1D8AV69"/>
<reference evidence="2 3" key="1">
    <citation type="submission" date="2016-06" db="EMBL/GenBank/DDBJ databases">
        <title>Three novel species with peptidoglycan cell walls form the new genus Lacunisphaera gen. nov. in the family Opitutaceae of the verrucomicrobial subdivision 4.</title>
        <authorList>
            <person name="Rast P."/>
            <person name="Gloeckner I."/>
            <person name="Jogler M."/>
            <person name="Boedeker C."/>
            <person name="Jeske O."/>
            <person name="Wiegand S."/>
            <person name="Reinhardt R."/>
            <person name="Schumann P."/>
            <person name="Rohde M."/>
            <person name="Spring S."/>
            <person name="Gloeckner F.O."/>
            <person name="Jogler C."/>
        </authorList>
    </citation>
    <scope>NUCLEOTIDE SEQUENCE [LARGE SCALE GENOMIC DNA]</scope>
    <source>
        <strain evidence="2 3">IG16b</strain>
    </source>
</reference>
<dbReference type="PANTHER" id="PTHR35339">
    <property type="entry name" value="LINALOOL DEHYDRATASE_ISOMERASE DOMAIN-CONTAINING PROTEIN"/>
    <property type="match status" value="1"/>
</dbReference>
<dbReference type="OrthoDB" id="9813465at2"/>
<keyword evidence="3" id="KW-1185">Reference proteome</keyword>
<dbReference type="InterPro" id="IPR006311">
    <property type="entry name" value="TAT_signal"/>
</dbReference>
<dbReference type="EMBL" id="CP016094">
    <property type="protein sequence ID" value="AOS44790.1"/>
    <property type="molecule type" value="Genomic_DNA"/>
</dbReference>